<reference evidence="2" key="1">
    <citation type="submission" date="2019-10" db="EMBL/GenBank/DDBJ databases">
        <authorList>
            <person name="Nor Muhammad N."/>
        </authorList>
    </citation>
    <scope>NUCLEOTIDE SEQUENCE</scope>
</reference>
<accession>A0A5K1JVI3</accession>
<evidence type="ECO:0000256" key="1">
    <source>
        <dbReference type="SAM" id="MobiDB-lite"/>
    </source>
</evidence>
<proteinExistence type="predicted"/>
<feature type="compositionally biased region" description="Acidic residues" evidence="1">
    <location>
        <begin position="365"/>
        <end position="384"/>
    </location>
</feature>
<gene>
    <name evidence="2" type="primary">Q48245</name>
</gene>
<protein>
    <submittedName>
        <fullName evidence="2">Vacuolating cytotoxin autotransporter [Cleaved into: Vacuolating cytotoxin, Vacuolating cytotoxin translocator]</fullName>
    </submittedName>
</protein>
<name>A0A5K1JVI3_9APHY</name>
<sequence length="431" mass="46298">MFGFFSSRSRSETAAALHAKILDGTSIMWNPADNLGPRPWFARYVHPVGRLNTSDRLPETKAGKHFADVKFVAPSAFYQPKPRPSLTGILNWQGQTEQCSPQSNPVSIPRRISVPVAALHFFCAHPSRRLQNATRKGIIEKILLVAGRRRTEIDDPNTAPACPPATQHLANPPHWAPRPQMAGVPAPRLGLGLDIAPPVARTISSGYFIGRDGTEWPLPPMECMPKPSLPLIAPPRARPAPAPLGGGKWTAPIAALDTVEDKDAPFFAVLHSNHGMASRSTVATSLPGTPEDEVILRPVRNAEVDGAPRWGVIGDGRPSSKPELACPPTPFLGYTLDLPSPPFVGAEDVDDEDGKELDIGYWSESESESESGSEYSEFEEGEDDAWSISSVCGSDSGFVEDDCRSDFFLASDGSASSFPPAGLAVAVGAIW</sequence>
<dbReference type="AlphaFoldDB" id="A0A5K1JVI3"/>
<feature type="region of interest" description="Disordered" evidence="1">
    <location>
        <begin position="363"/>
        <end position="384"/>
    </location>
</feature>
<dbReference type="EMBL" id="LR725447">
    <property type="protein sequence ID" value="VWO96200.1"/>
    <property type="molecule type" value="Genomic_DNA"/>
</dbReference>
<evidence type="ECO:0000313" key="2">
    <source>
        <dbReference type="EMBL" id="VWO96200.1"/>
    </source>
</evidence>
<organism evidence="2">
    <name type="scientific">Ganoderma boninense</name>
    <dbReference type="NCBI Taxonomy" id="34458"/>
    <lineage>
        <taxon>Eukaryota</taxon>
        <taxon>Fungi</taxon>
        <taxon>Dikarya</taxon>
        <taxon>Basidiomycota</taxon>
        <taxon>Agaricomycotina</taxon>
        <taxon>Agaricomycetes</taxon>
        <taxon>Polyporales</taxon>
        <taxon>Polyporaceae</taxon>
        <taxon>Ganoderma</taxon>
    </lineage>
</organism>